<comment type="caution">
    <text evidence="2">The sequence shown here is derived from an EMBL/GenBank/DDBJ whole genome shotgun (WGS) entry which is preliminary data.</text>
</comment>
<evidence type="ECO:0000256" key="1">
    <source>
        <dbReference type="SAM" id="Phobius"/>
    </source>
</evidence>
<dbReference type="AlphaFoldDB" id="A0AAD9KFV8"/>
<keyword evidence="1" id="KW-0812">Transmembrane</keyword>
<gene>
    <name evidence="2" type="ORF">LSH36_7g06030</name>
</gene>
<sequence length="112" mass="12832">MIDAISFATCPSRHNNENIGFSVFSDPKFTTINYILWVIGSGIICFFLVALLIIFIVDKKRAEAKQRRINLANQRPNTKYCHPVTVEQLIGTEQQTKTEEIVKTEQLDVLFK</sequence>
<dbReference type="EMBL" id="JAODUP010000007">
    <property type="protein sequence ID" value="KAK2169738.1"/>
    <property type="molecule type" value="Genomic_DNA"/>
</dbReference>
<name>A0AAD9KFV8_9ANNE</name>
<keyword evidence="1" id="KW-1133">Transmembrane helix</keyword>
<proteinExistence type="predicted"/>
<keyword evidence="3" id="KW-1185">Reference proteome</keyword>
<reference evidence="2" key="1">
    <citation type="journal article" date="2023" name="Mol. Biol. Evol.">
        <title>Third-Generation Sequencing Reveals the Adaptive Role of the Epigenome in Three Deep-Sea Polychaetes.</title>
        <authorList>
            <person name="Perez M."/>
            <person name="Aroh O."/>
            <person name="Sun Y."/>
            <person name="Lan Y."/>
            <person name="Juniper S.K."/>
            <person name="Young C.R."/>
            <person name="Angers B."/>
            <person name="Qian P.Y."/>
        </authorList>
    </citation>
    <scope>NUCLEOTIDE SEQUENCE</scope>
    <source>
        <strain evidence="2">P08H-3</strain>
    </source>
</reference>
<dbReference type="Proteomes" id="UP001208570">
    <property type="component" value="Unassembled WGS sequence"/>
</dbReference>
<protein>
    <submittedName>
        <fullName evidence="2">Uncharacterized protein</fullName>
    </submittedName>
</protein>
<accession>A0AAD9KFV8</accession>
<organism evidence="2 3">
    <name type="scientific">Paralvinella palmiformis</name>
    <dbReference type="NCBI Taxonomy" id="53620"/>
    <lineage>
        <taxon>Eukaryota</taxon>
        <taxon>Metazoa</taxon>
        <taxon>Spiralia</taxon>
        <taxon>Lophotrochozoa</taxon>
        <taxon>Annelida</taxon>
        <taxon>Polychaeta</taxon>
        <taxon>Sedentaria</taxon>
        <taxon>Canalipalpata</taxon>
        <taxon>Terebellida</taxon>
        <taxon>Terebelliformia</taxon>
        <taxon>Alvinellidae</taxon>
        <taxon>Paralvinella</taxon>
    </lineage>
</organism>
<keyword evidence="1" id="KW-0472">Membrane</keyword>
<evidence type="ECO:0000313" key="3">
    <source>
        <dbReference type="Proteomes" id="UP001208570"/>
    </source>
</evidence>
<feature type="transmembrane region" description="Helical" evidence="1">
    <location>
        <begin position="34"/>
        <end position="57"/>
    </location>
</feature>
<evidence type="ECO:0000313" key="2">
    <source>
        <dbReference type="EMBL" id="KAK2169738.1"/>
    </source>
</evidence>